<evidence type="ECO:0000313" key="12">
    <source>
        <dbReference type="Proteomes" id="UP001492380"/>
    </source>
</evidence>
<gene>
    <name evidence="11" type="ORF">HDK90DRAFT_213783</name>
</gene>
<keyword evidence="8" id="KW-0812">Transmembrane</keyword>
<evidence type="ECO:0000259" key="9">
    <source>
        <dbReference type="Pfam" id="PF10568"/>
    </source>
</evidence>
<keyword evidence="8" id="KW-1133">Transmembrane helix</keyword>
<evidence type="ECO:0000256" key="5">
    <source>
        <dbReference type="ARBA" id="ARBA00022927"/>
    </source>
</evidence>
<evidence type="ECO:0000256" key="8">
    <source>
        <dbReference type="SAM" id="Phobius"/>
    </source>
</evidence>
<name>A0ABR1YSZ5_9PEZI</name>
<dbReference type="InterPro" id="IPR019564">
    <property type="entry name" value="Sam37/metaxin_N"/>
</dbReference>
<accession>A0ABR1YSZ5</accession>
<sequence length="491" mass="54434">MVLEIHVWGPGFGLPSVDPECIAIIAYAQQTLRDGAWAVVAAHDVSLSPNKTFPALRNGPTWISGFHAIVQYLHKHSAIERRLDEELSERKRADIIAYSSFLRTNALPLVDLNLYVSSANYYSVTSPAYTNLLPAHLNYTVPGARREAARARTQHLGLKDFDLDTFADNEGIVDDSFSAAKKNAGIQDQGPAPYRQSLIFGKGRGLRGFLGQPEYAARFKLTSVADDCLAPLDALLEEKEFLLKSDHPTTLDCLAFGYLALMLYPEMPSPWLSDHIRTRYLHLEEYINRMRSLTVGGENPKPSDFMALNDLRRSPELISQGRRELGLLLPWAPSPPVTAMSTISNIAHNITATIPGLNRLVLPSPVIPPPGKKLYDPPEPLIYGLSTFLASLAVGVFGAAYYVQTHPRPYDKIFRNEEAYERQMERFSGLGDAGGFLSALGTHYSQEMEWQRQAELQIQSERAQTEPVVEAGITYNGVEGRIGEKGEPGIQ</sequence>
<evidence type="ECO:0000259" key="10">
    <source>
        <dbReference type="Pfam" id="PF17171"/>
    </source>
</evidence>
<evidence type="ECO:0000256" key="1">
    <source>
        <dbReference type="ARBA" id="ARBA00004294"/>
    </source>
</evidence>
<feature type="transmembrane region" description="Helical" evidence="8">
    <location>
        <begin position="381"/>
        <end position="403"/>
    </location>
</feature>
<evidence type="ECO:0000256" key="4">
    <source>
        <dbReference type="ARBA" id="ARBA00022787"/>
    </source>
</evidence>
<keyword evidence="7 8" id="KW-0472">Membrane</keyword>
<keyword evidence="4" id="KW-1000">Mitochondrion outer membrane</keyword>
<evidence type="ECO:0000256" key="3">
    <source>
        <dbReference type="ARBA" id="ARBA00022448"/>
    </source>
</evidence>
<keyword evidence="6" id="KW-0496">Mitochondrion</keyword>
<dbReference type="CDD" id="cd03193">
    <property type="entry name" value="GST_C_Metaxin"/>
    <property type="match status" value="1"/>
</dbReference>
<dbReference type="EMBL" id="JBBWRZ010000004">
    <property type="protein sequence ID" value="KAK8238113.1"/>
    <property type="molecule type" value="Genomic_DNA"/>
</dbReference>
<dbReference type="CDD" id="cd03078">
    <property type="entry name" value="GST_N_Metaxin1_like"/>
    <property type="match status" value="1"/>
</dbReference>
<comment type="subcellular location">
    <subcellularLocation>
        <location evidence="1">Mitochondrion outer membrane</location>
    </subcellularLocation>
</comment>
<keyword evidence="12" id="KW-1185">Reference proteome</keyword>
<dbReference type="InterPro" id="IPR033468">
    <property type="entry name" value="Metaxin_GST"/>
</dbReference>
<feature type="domain" description="Mitochondrial outer membrane transport complex Sam37/metaxin N-terminal" evidence="9">
    <location>
        <begin position="21"/>
        <end position="146"/>
    </location>
</feature>
<reference evidence="11 12" key="1">
    <citation type="submission" date="2024-04" db="EMBL/GenBank/DDBJ databases">
        <title>Phyllosticta paracitricarpa is synonymous to the EU quarantine fungus P. citricarpa based on phylogenomic analyses.</title>
        <authorList>
            <consortium name="Lawrence Berkeley National Laboratory"/>
            <person name="Van Ingen-Buijs V.A."/>
            <person name="Van Westerhoven A.C."/>
            <person name="Haridas S."/>
            <person name="Skiadas P."/>
            <person name="Martin F."/>
            <person name="Groenewald J.Z."/>
            <person name="Crous P.W."/>
            <person name="Seidl M.F."/>
        </authorList>
    </citation>
    <scope>NUCLEOTIDE SEQUENCE [LARGE SCALE GENOMIC DNA]</scope>
    <source>
        <strain evidence="11 12">CBS 123374</strain>
    </source>
</reference>
<evidence type="ECO:0000256" key="2">
    <source>
        <dbReference type="ARBA" id="ARBA00009170"/>
    </source>
</evidence>
<organism evidence="11 12">
    <name type="scientific">Phyllosticta capitalensis</name>
    <dbReference type="NCBI Taxonomy" id="121624"/>
    <lineage>
        <taxon>Eukaryota</taxon>
        <taxon>Fungi</taxon>
        <taxon>Dikarya</taxon>
        <taxon>Ascomycota</taxon>
        <taxon>Pezizomycotina</taxon>
        <taxon>Dothideomycetes</taxon>
        <taxon>Dothideomycetes incertae sedis</taxon>
        <taxon>Botryosphaeriales</taxon>
        <taxon>Phyllostictaceae</taxon>
        <taxon>Phyllosticta</taxon>
    </lineage>
</organism>
<dbReference type="InterPro" id="IPR036282">
    <property type="entry name" value="Glutathione-S-Trfase_C_sf"/>
</dbReference>
<evidence type="ECO:0000256" key="6">
    <source>
        <dbReference type="ARBA" id="ARBA00023128"/>
    </source>
</evidence>
<keyword evidence="3" id="KW-0813">Transport</keyword>
<dbReference type="SUPFAM" id="SSF47616">
    <property type="entry name" value="GST C-terminal domain-like"/>
    <property type="match status" value="1"/>
</dbReference>
<dbReference type="Proteomes" id="UP001492380">
    <property type="component" value="Unassembled WGS sequence"/>
</dbReference>
<comment type="caution">
    <text evidence="11">The sequence shown here is derived from an EMBL/GenBank/DDBJ whole genome shotgun (WGS) entry which is preliminary data.</text>
</comment>
<feature type="domain" description="Metaxin glutathione S-transferase" evidence="10">
    <location>
        <begin position="225"/>
        <end position="290"/>
    </location>
</feature>
<dbReference type="Pfam" id="PF10568">
    <property type="entry name" value="Tom37"/>
    <property type="match status" value="1"/>
</dbReference>
<dbReference type="Pfam" id="PF17171">
    <property type="entry name" value="GST_C_6"/>
    <property type="match status" value="1"/>
</dbReference>
<evidence type="ECO:0000256" key="7">
    <source>
        <dbReference type="ARBA" id="ARBA00023136"/>
    </source>
</evidence>
<evidence type="ECO:0000313" key="11">
    <source>
        <dbReference type="EMBL" id="KAK8238113.1"/>
    </source>
</evidence>
<keyword evidence="5" id="KW-0653">Protein transport</keyword>
<dbReference type="PANTHER" id="PTHR12289">
    <property type="entry name" value="METAXIN RELATED"/>
    <property type="match status" value="1"/>
</dbReference>
<dbReference type="InterPro" id="IPR050931">
    <property type="entry name" value="Mito_Protein_Transport_Metaxin"/>
</dbReference>
<comment type="similarity">
    <text evidence="2">Belongs to the metaxin family.</text>
</comment>
<proteinExistence type="inferred from homology"/>
<protein>
    <submittedName>
        <fullName evidence="11">Tom37 C-terminal domain-containing protein</fullName>
    </submittedName>
</protein>
<dbReference type="PANTHER" id="PTHR12289:SF41">
    <property type="entry name" value="FAILED AXON CONNECTIONS-RELATED"/>
    <property type="match status" value="1"/>
</dbReference>